<dbReference type="NCBIfam" id="TIGR00152">
    <property type="entry name" value="dephospho-CoA kinase"/>
    <property type="match status" value="1"/>
</dbReference>
<dbReference type="PROSITE" id="PS51219">
    <property type="entry name" value="DPCK"/>
    <property type="match status" value="1"/>
</dbReference>
<keyword evidence="5" id="KW-0418">Kinase</keyword>
<evidence type="ECO:0000256" key="5">
    <source>
        <dbReference type="ARBA" id="ARBA00022777"/>
    </source>
</evidence>
<dbReference type="HAMAP" id="MF_00376">
    <property type="entry name" value="Dephospho_CoA_kinase"/>
    <property type="match status" value="1"/>
</dbReference>
<evidence type="ECO:0000256" key="4">
    <source>
        <dbReference type="ARBA" id="ARBA00022741"/>
    </source>
</evidence>
<dbReference type="CDD" id="cd02022">
    <property type="entry name" value="DPCK"/>
    <property type="match status" value="1"/>
</dbReference>
<evidence type="ECO:0000256" key="7">
    <source>
        <dbReference type="ARBA" id="ARBA00022993"/>
    </source>
</evidence>
<dbReference type="SUPFAM" id="SSF52540">
    <property type="entry name" value="P-loop containing nucleoside triphosphate hydrolases"/>
    <property type="match status" value="1"/>
</dbReference>
<sequence length="227" mass="25664">MLIIGLKGGIATGKSSVSSYIKEKKIPIVDADKIAHDVLKNKNVIKRIIKEFGEQVIDNTTGEVIRSKLGEIVFSNDQKRKALNGITHPKIKMEMFTQVLYNFLIGQRIVIMDVPLLFESGTYHFVNKTVVVSCSKENQLTRLMKRNNFNEEEAKARINSQMSLEEKIKKANIVIDNNETLAETEKQVDDMLEKYTPSKFKNAALYTLLIIPAATAYGVLKGISFFY</sequence>
<keyword evidence="7" id="KW-0173">Coenzyme A biosynthesis</keyword>
<keyword evidence="8" id="KW-0812">Transmembrane</keyword>
<dbReference type="STRING" id="1754191.A0A1Y1V519"/>
<keyword evidence="3" id="KW-0808">Transferase</keyword>
<dbReference type="FunFam" id="3.40.50.300:FF:000991">
    <property type="entry name" value="Dephospho-CoA kinase"/>
    <property type="match status" value="1"/>
</dbReference>
<dbReference type="GO" id="GO:1990143">
    <property type="term" value="C:CoA-synthesizing protein complex"/>
    <property type="evidence" value="ECO:0007669"/>
    <property type="project" value="EnsemblFungi"/>
</dbReference>
<comment type="similarity">
    <text evidence="1">Belongs to the CoaE family.</text>
</comment>
<dbReference type="InterPro" id="IPR027417">
    <property type="entry name" value="P-loop_NTPase"/>
</dbReference>
<dbReference type="EMBL" id="MCFH01000031">
    <property type="protein sequence ID" value="ORX47349.1"/>
    <property type="molecule type" value="Genomic_DNA"/>
</dbReference>
<evidence type="ECO:0000256" key="3">
    <source>
        <dbReference type="ARBA" id="ARBA00022679"/>
    </source>
</evidence>
<dbReference type="Proteomes" id="UP000193719">
    <property type="component" value="Unassembled WGS sequence"/>
</dbReference>
<gene>
    <name evidence="9" type="ORF">BCR36DRAFT_405410</name>
</gene>
<keyword evidence="8" id="KW-0472">Membrane</keyword>
<dbReference type="Pfam" id="PF01121">
    <property type="entry name" value="CoaE"/>
    <property type="match status" value="1"/>
</dbReference>
<evidence type="ECO:0000313" key="10">
    <source>
        <dbReference type="Proteomes" id="UP000193719"/>
    </source>
</evidence>
<dbReference type="GO" id="GO:0005524">
    <property type="term" value="F:ATP binding"/>
    <property type="evidence" value="ECO:0007669"/>
    <property type="project" value="UniProtKB-KW"/>
</dbReference>
<name>A0A1Y1V519_9FUNG</name>
<keyword evidence="2" id="KW-0963">Cytoplasm</keyword>
<dbReference type="GO" id="GO:0005811">
    <property type="term" value="C:lipid droplet"/>
    <property type="evidence" value="ECO:0007669"/>
    <property type="project" value="EnsemblFungi"/>
</dbReference>
<organism evidence="9 10">
    <name type="scientific">Piromyces finnis</name>
    <dbReference type="NCBI Taxonomy" id="1754191"/>
    <lineage>
        <taxon>Eukaryota</taxon>
        <taxon>Fungi</taxon>
        <taxon>Fungi incertae sedis</taxon>
        <taxon>Chytridiomycota</taxon>
        <taxon>Chytridiomycota incertae sedis</taxon>
        <taxon>Neocallimastigomycetes</taxon>
        <taxon>Neocallimastigales</taxon>
        <taxon>Neocallimastigaceae</taxon>
        <taxon>Piromyces</taxon>
    </lineage>
</organism>
<keyword evidence="10" id="KW-1185">Reference proteome</keyword>
<dbReference type="PANTHER" id="PTHR10695">
    <property type="entry name" value="DEPHOSPHO-COA KINASE-RELATED"/>
    <property type="match status" value="1"/>
</dbReference>
<keyword evidence="8" id="KW-1133">Transmembrane helix</keyword>
<evidence type="ECO:0000313" key="9">
    <source>
        <dbReference type="EMBL" id="ORX47349.1"/>
    </source>
</evidence>
<protein>
    <submittedName>
        <fullName evidence="9">CoaE-domain-containing protein</fullName>
    </submittedName>
</protein>
<evidence type="ECO:0000256" key="8">
    <source>
        <dbReference type="SAM" id="Phobius"/>
    </source>
</evidence>
<dbReference type="AlphaFoldDB" id="A0A1Y1V519"/>
<dbReference type="InterPro" id="IPR001977">
    <property type="entry name" value="Depp_CoAkinase"/>
</dbReference>
<reference evidence="9 10" key="2">
    <citation type="submission" date="2016-08" db="EMBL/GenBank/DDBJ databases">
        <title>Pervasive Adenine N6-methylation of Active Genes in Fungi.</title>
        <authorList>
            <consortium name="DOE Joint Genome Institute"/>
            <person name="Mondo S.J."/>
            <person name="Dannebaum R.O."/>
            <person name="Kuo R.C."/>
            <person name="Labutti K."/>
            <person name="Haridas S."/>
            <person name="Kuo A."/>
            <person name="Salamov A."/>
            <person name="Ahrendt S.R."/>
            <person name="Lipzen A."/>
            <person name="Sullivan W."/>
            <person name="Andreopoulos W.B."/>
            <person name="Clum A."/>
            <person name="Lindquist E."/>
            <person name="Daum C."/>
            <person name="Ramamoorthy G.K."/>
            <person name="Gryganskyi A."/>
            <person name="Culley D."/>
            <person name="Magnuson J.K."/>
            <person name="James T.Y."/>
            <person name="O'Malley M.A."/>
            <person name="Stajich J.E."/>
            <person name="Spatafora J.W."/>
            <person name="Visel A."/>
            <person name="Grigoriev I.V."/>
        </authorList>
    </citation>
    <scope>NUCLEOTIDE SEQUENCE [LARGE SCALE GENOMIC DNA]</scope>
    <source>
        <strain evidence="10">finn</strain>
    </source>
</reference>
<feature type="transmembrane region" description="Helical" evidence="8">
    <location>
        <begin position="203"/>
        <end position="220"/>
    </location>
</feature>
<reference evidence="9 10" key="1">
    <citation type="submission" date="2016-08" db="EMBL/GenBank/DDBJ databases">
        <title>Genomes of anaerobic fungi encode conserved fungal cellulosomes for biomass hydrolysis.</title>
        <authorList>
            <consortium name="DOE Joint Genome Institute"/>
            <person name="Haitjema C.H."/>
            <person name="Gilmore S.P."/>
            <person name="Henske J.K."/>
            <person name="Solomon K.V."/>
            <person name="De Groot R."/>
            <person name="Kuo A."/>
            <person name="Mondo S.J."/>
            <person name="Salamov A.A."/>
            <person name="Labutti K."/>
            <person name="Zhao Z."/>
            <person name="Chiniquy J."/>
            <person name="Barry K."/>
            <person name="Brewer H.M."/>
            <person name="Purvine S.O."/>
            <person name="Wright A.T."/>
            <person name="Boxma B."/>
            <person name="Van Alen T."/>
            <person name="Hackstein J.H."/>
            <person name="Baker S.E."/>
            <person name="Grigoriev I.V."/>
            <person name="O'Malley M.A."/>
        </authorList>
    </citation>
    <scope>NUCLEOTIDE SEQUENCE [LARGE SCALE GENOMIC DNA]</scope>
    <source>
        <strain evidence="10">finn</strain>
    </source>
</reference>
<keyword evidence="6" id="KW-0067">ATP-binding</keyword>
<dbReference type="GO" id="GO:0031315">
    <property type="term" value="C:extrinsic component of mitochondrial outer membrane"/>
    <property type="evidence" value="ECO:0007669"/>
    <property type="project" value="EnsemblFungi"/>
</dbReference>
<dbReference type="OrthoDB" id="247245at2759"/>
<dbReference type="GO" id="GO:0004140">
    <property type="term" value="F:dephospho-CoA kinase activity"/>
    <property type="evidence" value="ECO:0007669"/>
    <property type="project" value="InterPro"/>
</dbReference>
<accession>A0A1Y1V519</accession>
<proteinExistence type="inferred from homology"/>
<evidence type="ECO:0000256" key="6">
    <source>
        <dbReference type="ARBA" id="ARBA00022840"/>
    </source>
</evidence>
<evidence type="ECO:0000256" key="1">
    <source>
        <dbReference type="ARBA" id="ARBA00009018"/>
    </source>
</evidence>
<dbReference type="PANTHER" id="PTHR10695:SF46">
    <property type="entry name" value="BIFUNCTIONAL COENZYME A SYNTHASE-RELATED"/>
    <property type="match status" value="1"/>
</dbReference>
<dbReference type="Gene3D" id="3.40.50.300">
    <property type="entry name" value="P-loop containing nucleotide triphosphate hydrolases"/>
    <property type="match status" value="1"/>
</dbReference>
<comment type="caution">
    <text evidence="9">The sequence shown here is derived from an EMBL/GenBank/DDBJ whole genome shotgun (WGS) entry which is preliminary data.</text>
</comment>
<keyword evidence="4" id="KW-0547">Nucleotide-binding</keyword>
<evidence type="ECO:0000256" key="2">
    <source>
        <dbReference type="ARBA" id="ARBA00022490"/>
    </source>
</evidence>
<dbReference type="GO" id="GO:0015937">
    <property type="term" value="P:coenzyme A biosynthetic process"/>
    <property type="evidence" value="ECO:0007669"/>
    <property type="project" value="UniProtKB-KW"/>
</dbReference>